<dbReference type="OrthoDB" id="2243928at2"/>
<organism evidence="1 2">
    <name type="scientific">Streptococcus equinus</name>
    <name type="common">Streptococcus bovis</name>
    <dbReference type="NCBI Taxonomy" id="1335"/>
    <lineage>
        <taxon>Bacteria</taxon>
        <taxon>Bacillati</taxon>
        <taxon>Bacillota</taxon>
        <taxon>Bacilli</taxon>
        <taxon>Lactobacillales</taxon>
        <taxon>Streptococcaceae</taxon>
        <taxon>Streptococcus</taxon>
    </lineage>
</organism>
<dbReference type="Proteomes" id="UP000182870">
    <property type="component" value="Unassembled WGS sequence"/>
</dbReference>
<proteinExistence type="predicted"/>
<evidence type="ECO:0000313" key="2">
    <source>
        <dbReference type="Proteomes" id="UP000182870"/>
    </source>
</evidence>
<name>A0A1H0YPB5_STREI</name>
<evidence type="ECO:0008006" key="3">
    <source>
        <dbReference type="Google" id="ProtNLM"/>
    </source>
</evidence>
<dbReference type="AlphaFoldDB" id="A0A1H0YPB5"/>
<sequence length="186" mass="22303">MNKREVIAELKTLELDERNFQDYTPTEWGRFEEGFEEAKIRTEHIIEQLDEPEKPVVPQFVADWIEECKTLKFELCEAMDTDAYDEKSSWIEDNSETFAKAWLYGYEVEKEKRYTVEIPNPNGSGYSKTYLCKNEDDKVELFTWLHYTSIEYADNWKQLESAQLTEEEIKEDYEWAWQFAVEVVKE</sequence>
<evidence type="ECO:0000313" key="1">
    <source>
        <dbReference type="EMBL" id="SDQ17072.1"/>
    </source>
</evidence>
<gene>
    <name evidence="1" type="ORF">SAMN05216392_0790</name>
</gene>
<dbReference type="EMBL" id="FNKE01000001">
    <property type="protein sequence ID" value="SDQ17072.1"/>
    <property type="molecule type" value="Genomic_DNA"/>
</dbReference>
<protein>
    <recommendedName>
        <fullName evidence="3">DUF1642 domain-containing protein</fullName>
    </recommendedName>
</protein>
<dbReference type="Pfam" id="PF07852">
    <property type="entry name" value="DUF1642"/>
    <property type="match status" value="1"/>
</dbReference>
<accession>A0A1H0YPB5</accession>
<reference evidence="1 2" key="1">
    <citation type="submission" date="2016-10" db="EMBL/GenBank/DDBJ databases">
        <authorList>
            <person name="de Groot N.N."/>
        </authorList>
    </citation>
    <scope>NUCLEOTIDE SEQUENCE [LARGE SCALE GENOMIC DNA]</scope>
    <source>
        <strain evidence="1 2">Sb05</strain>
    </source>
</reference>
<dbReference type="RefSeq" id="WP_074560494.1">
    <property type="nucleotide sequence ID" value="NZ_FNKE01000001.1"/>
</dbReference>
<dbReference type="InterPro" id="IPR012865">
    <property type="entry name" value="DUF1642"/>
</dbReference>